<keyword evidence="3" id="KW-0862">Zinc</keyword>
<dbReference type="Gene3D" id="3.40.1050.10">
    <property type="entry name" value="Carbonic anhydrase"/>
    <property type="match status" value="1"/>
</dbReference>
<evidence type="ECO:0000256" key="3">
    <source>
        <dbReference type="PIRSR" id="PIRSR601765-1"/>
    </source>
</evidence>
<feature type="region of interest" description="Disordered" evidence="4">
    <location>
        <begin position="1"/>
        <end position="68"/>
    </location>
</feature>
<dbReference type="Pfam" id="PF00484">
    <property type="entry name" value="Pro_CA"/>
    <property type="match status" value="1"/>
</dbReference>
<accession>A0A4V2M7H4</accession>
<dbReference type="CDD" id="cd03378">
    <property type="entry name" value="beta_CA_cladeC"/>
    <property type="match status" value="1"/>
</dbReference>
<comment type="similarity">
    <text evidence="1">Belongs to the beta-class carbonic anhydrase family.</text>
</comment>
<dbReference type="PANTHER" id="PTHR11002">
    <property type="entry name" value="CARBONIC ANHYDRASE"/>
    <property type="match status" value="1"/>
</dbReference>
<dbReference type="SMART" id="SM00947">
    <property type="entry name" value="Pro_CA"/>
    <property type="match status" value="1"/>
</dbReference>
<sequence length="328" mass="33896">MQSATFGTGGVAPRRSPVRSSRLNTPPRNQPSPNTPAQNTPAPSTPSPTTPAPNRPSASAPAVPSRNVPVWSRLSRRRILGLLAGGATGAVLTGCSGDASPEVTPAAEQVAGGTLPPTTGPKPPASPSAPSAVVDGNQALRRLLDGNARFVAGLDEELDEGIARRVAVSKAQHPFATVLGCIDSRVPIELIFDQGLGDLVVVRSAGEALDHSVTGSVEFGVAELHTPLLVVLGHQRCGALDATIKALDSDQRTAEAGELRHIVDTLAPAVRQVAGKPGDRLTNAVHANVELVLAKLRQSPVIGPLEKSGKLKLVGAYYELDTGKVHVN</sequence>
<name>A0A4V2M7H4_9ACTN</name>
<feature type="compositionally biased region" description="Pro residues" evidence="4">
    <location>
        <begin position="43"/>
        <end position="54"/>
    </location>
</feature>
<proteinExistence type="inferred from homology"/>
<dbReference type="OrthoDB" id="9797527at2"/>
<keyword evidence="3" id="KW-0479">Metal-binding</keyword>
<protein>
    <submittedName>
        <fullName evidence="5">Carbonic anhydrase</fullName>
    </submittedName>
</protein>
<organism evidence="5 6">
    <name type="scientific">Kribbella capetownensis</name>
    <dbReference type="NCBI Taxonomy" id="1572659"/>
    <lineage>
        <taxon>Bacteria</taxon>
        <taxon>Bacillati</taxon>
        <taxon>Actinomycetota</taxon>
        <taxon>Actinomycetes</taxon>
        <taxon>Propionibacteriales</taxon>
        <taxon>Kribbellaceae</taxon>
        <taxon>Kribbella</taxon>
    </lineage>
</organism>
<reference evidence="5 6" key="1">
    <citation type="submission" date="2019-02" db="EMBL/GenBank/DDBJ databases">
        <title>Kribbella capetownensis sp. nov. and Kribbella speibonae sp. nov., isolated from soil.</title>
        <authorList>
            <person name="Curtis S.M."/>
            <person name="Norton I."/>
            <person name="Everest G.J."/>
            <person name="Meyers P.R."/>
        </authorList>
    </citation>
    <scope>NUCLEOTIDE SEQUENCE [LARGE SCALE GENOMIC DNA]</scope>
    <source>
        <strain evidence="5 6">YM53</strain>
    </source>
</reference>
<evidence type="ECO:0000256" key="2">
    <source>
        <dbReference type="ARBA" id="ARBA00024993"/>
    </source>
</evidence>
<dbReference type="GO" id="GO:0004089">
    <property type="term" value="F:carbonate dehydratase activity"/>
    <property type="evidence" value="ECO:0007669"/>
    <property type="project" value="InterPro"/>
</dbReference>
<dbReference type="GO" id="GO:0008270">
    <property type="term" value="F:zinc ion binding"/>
    <property type="evidence" value="ECO:0007669"/>
    <property type="project" value="InterPro"/>
</dbReference>
<feature type="binding site" evidence="3">
    <location>
        <position position="237"/>
    </location>
    <ligand>
        <name>Zn(2+)</name>
        <dbReference type="ChEBI" id="CHEBI:29105"/>
    </ligand>
</feature>
<evidence type="ECO:0000313" key="5">
    <source>
        <dbReference type="EMBL" id="TCC47612.1"/>
    </source>
</evidence>
<comment type="cofactor">
    <cofactor evidence="3">
        <name>Zn(2+)</name>
        <dbReference type="ChEBI" id="CHEBI:29105"/>
    </cofactor>
    <text evidence="3">Binds 1 zinc ion per subunit.</text>
</comment>
<dbReference type="AlphaFoldDB" id="A0A4V2M7H4"/>
<feature type="compositionally biased region" description="Low complexity" evidence="4">
    <location>
        <begin position="55"/>
        <end position="68"/>
    </location>
</feature>
<dbReference type="Proteomes" id="UP000293342">
    <property type="component" value="Unassembled WGS sequence"/>
</dbReference>
<dbReference type="PANTHER" id="PTHR11002:SF79">
    <property type="entry name" value="CARBONIC ANHYDRASE 2"/>
    <property type="match status" value="1"/>
</dbReference>
<feature type="binding site" evidence="3">
    <location>
        <position position="234"/>
    </location>
    <ligand>
        <name>Zn(2+)</name>
        <dbReference type="ChEBI" id="CHEBI:29105"/>
    </ligand>
</feature>
<feature type="binding site" evidence="3">
    <location>
        <position position="183"/>
    </location>
    <ligand>
        <name>Zn(2+)</name>
        <dbReference type="ChEBI" id="CHEBI:29105"/>
    </ligand>
</feature>
<feature type="compositionally biased region" description="Low complexity" evidence="4">
    <location>
        <begin position="13"/>
        <end position="22"/>
    </location>
</feature>
<dbReference type="InterPro" id="IPR036874">
    <property type="entry name" value="Carbonic_anhydrase_sf"/>
</dbReference>
<evidence type="ECO:0000256" key="4">
    <source>
        <dbReference type="SAM" id="MobiDB-lite"/>
    </source>
</evidence>
<feature type="region of interest" description="Disordered" evidence="4">
    <location>
        <begin position="99"/>
        <end position="131"/>
    </location>
</feature>
<feature type="compositionally biased region" description="Pro residues" evidence="4">
    <location>
        <begin position="118"/>
        <end position="127"/>
    </location>
</feature>
<feature type="binding site" evidence="3">
    <location>
        <position position="181"/>
    </location>
    <ligand>
        <name>Zn(2+)</name>
        <dbReference type="ChEBI" id="CHEBI:29105"/>
    </ligand>
</feature>
<evidence type="ECO:0000313" key="6">
    <source>
        <dbReference type="Proteomes" id="UP000293342"/>
    </source>
</evidence>
<evidence type="ECO:0000256" key="1">
    <source>
        <dbReference type="ARBA" id="ARBA00006217"/>
    </source>
</evidence>
<comment type="function">
    <text evidence="2">Catalyzes the reversible hydration of carbon dioxide to form bicarbonate.</text>
</comment>
<keyword evidence="6" id="KW-1185">Reference proteome</keyword>
<dbReference type="EMBL" id="SJKD01000005">
    <property type="protein sequence ID" value="TCC47612.1"/>
    <property type="molecule type" value="Genomic_DNA"/>
</dbReference>
<comment type="caution">
    <text evidence="5">The sequence shown here is derived from an EMBL/GenBank/DDBJ whole genome shotgun (WGS) entry which is preliminary data.</text>
</comment>
<gene>
    <name evidence="5" type="ORF">E0H75_22875</name>
</gene>
<dbReference type="SUPFAM" id="SSF53056">
    <property type="entry name" value="beta-carbonic anhydrase, cab"/>
    <property type="match status" value="1"/>
</dbReference>
<dbReference type="InterPro" id="IPR001765">
    <property type="entry name" value="Carbonic_anhydrase"/>
</dbReference>